<sequence length="489" mass="52835">MSESRKVIGFSTLVMMTLTCVFGFRNVINQYAELGPASISLWLMGTVVYFLPMVLMMGEMASANAGKKAGIYSWIESTMGAKWAFYGSWTYFFANMFYFTVLTSTLVVYFSWGIMGSNFFGQDSALALAITCIAVFWLVTFAVTKGVGFLSKLAQVAGVASMGLSLLFIIAALVSVFVMGNAPAQSITVTDTLPSFSDWNTLVMIGWLLFAFAGGEGIGVYIGDTEGGSRTFVKAITVAALMIGALYCLGGYAVSLIVEQHNLDLTNGIFTLFLLLGEQLGIGHWIVNIVGITLAIATLGGLAVWVNSSIQVMFSELPEGILPEKLTERDDNDIPANALWVQAAVVSVLFMVPTLGIDSVETLMKTIISMSALNLLVPTIFLILGYMGLRIGNKAMPREFKMVQSDKLALFIAAAMLAVFLLAAVVTSIPAPELMADWLNGKDLGDQAHPVFTLLVNFGGLTFYLGMAKLLWTRYESRQLQADLEPAVA</sequence>
<feature type="transmembrane region" description="Helical" evidence="7">
    <location>
        <begin position="235"/>
        <end position="258"/>
    </location>
</feature>
<evidence type="ECO:0000256" key="2">
    <source>
        <dbReference type="ARBA" id="ARBA00022448"/>
    </source>
</evidence>
<feature type="transmembrane region" description="Helical" evidence="7">
    <location>
        <begin position="199"/>
        <end position="223"/>
    </location>
</feature>
<evidence type="ECO:0000256" key="5">
    <source>
        <dbReference type="ARBA" id="ARBA00022989"/>
    </source>
</evidence>
<keyword evidence="5 7" id="KW-1133">Transmembrane helix</keyword>
<name>A0A081NAM3_9GAMM</name>
<keyword evidence="2" id="KW-0813">Transport</keyword>
<feature type="transmembrane region" description="Helical" evidence="7">
    <location>
        <begin position="334"/>
        <end position="355"/>
    </location>
</feature>
<reference evidence="8 9" key="1">
    <citation type="submission" date="2014-06" db="EMBL/GenBank/DDBJ databases">
        <title>Whole Genome Sequences of Three Symbiotic Endozoicomonas Bacteria.</title>
        <authorList>
            <person name="Neave M.J."/>
            <person name="Apprill A."/>
            <person name="Voolstra C.R."/>
        </authorList>
    </citation>
    <scope>NUCLEOTIDE SEQUENCE [LARGE SCALE GENOMIC DNA]</scope>
    <source>
        <strain evidence="8 9">LMG 24815</strain>
    </source>
</reference>
<comment type="caution">
    <text evidence="8">The sequence shown here is derived from an EMBL/GenBank/DDBJ whole genome shotgun (WGS) entry which is preliminary data.</text>
</comment>
<feature type="transmembrane region" description="Helical" evidence="7">
    <location>
        <begin position="408"/>
        <end position="431"/>
    </location>
</feature>
<dbReference type="PIRSF" id="PIRSF006060">
    <property type="entry name" value="AA_transporter"/>
    <property type="match status" value="1"/>
</dbReference>
<evidence type="ECO:0000313" key="8">
    <source>
        <dbReference type="EMBL" id="KEQ15496.1"/>
    </source>
</evidence>
<accession>A0A081NAM3</accession>
<keyword evidence="6 7" id="KW-0472">Membrane</keyword>
<organism evidence="8 9">
    <name type="scientific">Endozoicomonas montiporae</name>
    <dbReference type="NCBI Taxonomy" id="1027273"/>
    <lineage>
        <taxon>Bacteria</taxon>
        <taxon>Pseudomonadati</taxon>
        <taxon>Pseudomonadota</taxon>
        <taxon>Gammaproteobacteria</taxon>
        <taxon>Oceanospirillales</taxon>
        <taxon>Endozoicomonadaceae</taxon>
        <taxon>Endozoicomonas</taxon>
    </lineage>
</organism>
<feature type="transmembrane region" description="Helical" evidence="7">
    <location>
        <begin position="89"/>
        <end position="112"/>
    </location>
</feature>
<dbReference type="AlphaFoldDB" id="A0A081NAM3"/>
<dbReference type="GO" id="GO:0022857">
    <property type="term" value="F:transmembrane transporter activity"/>
    <property type="evidence" value="ECO:0007669"/>
    <property type="project" value="InterPro"/>
</dbReference>
<dbReference type="RefSeq" id="WP_034872779.1">
    <property type="nucleotide sequence ID" value="NZ_JOKG01000001.1"/>
</dbReference>
<gene>
    <name evidence="8" type="ORF">GZ77_02345</name>
</gene>
<evidence type="ECO:0000256" key="7">
    <source>
        <dbReference type="SAM" id="Phobius"/>
    </source>
</evidence>
<evidence type="ECO:0000256" key="3">
    <source>
        <dbReference type="ARBA" id="ARBA00022475"/>
    </source>
</evidence>
<dbReference type="PANTHER" id="PTHR42770">
    <property type="entry name" value="AMINO ACID TRANSPORTER-RELATED"/>
    <property type="match status" value="1"/>
</dbReference>
<evidence type="ECO:0000256" key="6">
    <source>
        <dbReference type="ARBA" id="ARBA00023136"/>
    </source>
</evidence>
<dbReference type="GO" id="GO:0005886">
    <property type="term" value="C:plasma membrane"/>
    <property type="evidence" value="ECO:0007669"/>
    <property type="project" value="UniProtKB-SubCell"/>
</dbReference>
<feature type="transmembrane region" description="Helical" evidence="7">
    <location>
        <begin position="39"/>
        <end position="58"/>
    </location>
</feature>
<feature type="transmembrane region" description="Helical" evidence="7">
    <location>
        <begin position="124"/>
        <end position="144"/>
    </location>
</feature>
<proteinExistence type="predicted"/>
<feature type="transmembrane region" description="Helical" evidence="7">
    <location>
        <begin position="282"/>
        <end position="306"/>
    </location>
</feature>
<feature type="transmembrane region" description="Helical" evidence="7">
    <location>
        <begin position="7"/>
        <end position="27"/>
    </location>
</feature>
<feature type="transmembrane region" description="Helical" evidence="7">
    <location>
        <begin position="367"/>
        <end position="387"/>
    </location>
</feature>
<comment type="subcellular location">
    <subcellularLocation>
        <location evidence="1">Cell membrane</location>
        <topology evidence="1">Multi-pass membrane protein</topology>
    </subcellularLocation>
</comment>
<evidence type="ECO:0008006" key="10">
    <source>
        <dbReference type="Google" id="ProtNLM"/>
    </source>
</evidence>
<dbReference type="EMBL" id="JOKG01000001">
    <property type="protein sequence ID" value="KEQ15496.1"/>
    <property type="molecule type" value="Genomic_DNA"/>
</dbReference>
<evidence type="ECO:0000256" key="1">
    <source>
        <dbReference type="ARBA" id="ARBA00004651"/>
    </source>
</evidence>
<evidence type="ECO:0000313" key="9">
    <source>
        <dbReference type="Proteomes" id="UP000028006"/>
    </source>
</evidence>
<evidence type="ECO:0000256" key="4">
    <source>
        <dbReference type="ARBA" id="ARBA00022692"/>
    </source>
</evidence>
<dbReference type="Proteomes" id="UP000028006">
    <property type="component" value="Unassembled WGS sequence"/>
</dbReference>
<protein>
    <recommendedName>
        <fullName evidence="10">Amino acid permease</fullName>
    </recommendedName>
</protein>
<dbReference type="eggNOG" id="COG0531">
    <property type="taxonomic scope" value="Bacteria"/>
</dbReference>
<dbReference type="Pfam" id="PF13520">
    <property type="entry name" value="AA_permease_2"/>
    <property type="match status" value="1"/>
</dbReference>
<feature type="transmembrane region" description="Helical" evidence="7">
    <location>
        <begin position="451"/>
        <end position="472"/>
    </location>
</feature>
<keyword evidence="4 7" id="KW-0812">Transmembrane</keyword>
<feature type="transmembrane region" description="Helical" evidence="7">
    <location>
        <begin position="156"/>
        <end position="179"/>
    </location>
</feature>
<dbReference type="PANTHER" id="PTHR42770:SF15">
    <property type="entry name" value="GLUTAMATE_GAMMA-AMINOBUTYRATE ANTIPORTER-RELATED"/>
    <property type="match status" value="1"/>
</dbReference>
<keyword evidence="9" id="KW-1185">Reference proteome</keyword>
<keyword evidence="3" id="KW-1003">Cell membrane</keyword>
<dbReference type="Gene3D" id="1.20.1740.10">
    <property type="entry name" value="Amino acid/polyamine transporter I"/>
    <property type="match status" value="1"/>
</dbReference>
<dbReference type="InterPro" id="IPR050367">
    <property type="entry name" value="APC_superfamily"/>
</dbReference>
<dbReference type="InterPro" id="IPR002293">
    <property type="entry name" value="AA/rel_permease1"/>
</dbReference>